<dbReference type="PANTHER" id="PTHR43624">
    <property type="entry name" value="ELECTRON TRANSFER FLAVOPROTEIN-QUINONE OXIDOREDUCTASE YDIS-RELATED"/>
    <property type="match status" value="1"/>
</dbReference>
<evidence type="ECO:0000256" key="5">
    <source>
        <dbReference type="ARBA" id="ARBA00023002"/>
    </source>
</evidence>
<proteinExistence type="inferred from homology"/>
<dbReference type="InterPro" id="IPR036188">
    <property type="entry name" value="FAD/NAD-bd_sf"/>
</dbReference>
<gene>
    <name evidence="7" type="ORF">J2Z37_003150</name>
</gene>
<organism evidence="7 8">
    <name type="scientific">Ammoniphilus resinae</name>
    <dbReference type="NCBI Taxonomy" id="861532"/>
    <lineage>
        <taxon>Bacteria</taxon>
        <taxon>Bacillati</taxon>
        <taxon>Bacillota</taxon>
        <taxon>Bacilli</taxon>
        <taxon>Bacillales</taxon>
        <taxon>Paenibacillaceae</taxon>
        <taxon>Aneurinibacillus group</taxon>
        <taxon>Ammoniphilus</taxon>
    </lineage>
</organism>
<comment type="similarity">
    <text evidence="2">Belongs to the ETF-QO/FixC family.</text>
</comment>
<evidence type="ECO:0000259" key="6">
    <source>
        <dbReference type="Pfam" id="PF26311"/>
    </source>
</evidence>
<dbReference type="InterPro" id="IPR059103">
    <property type="entry name" value="FixC-like_C"/>
</dbReference>
<dbReference type="Pfam" id="PF26311">
    <property type="entry name" value="ETF-QO_FixC_C"/>
    <property type="match status" value="1"/>
</dbReference>
<dbReference type="EC" id="1.5.5.-" evidence="7"/>
<evidence type="ECO:0000256" key="4">
    <source>
        <dbReference type="ARBA" id="ARBA00022827"/>
    </source>
</evidence>
<comment type="caution">
    <text evidence="7">The sequence shown here is derived from an EMBL/GenBank/DDBJ whole genome shotgun (WGS) entry which is preliminary data.</text>
</comment>
<sequence>MPDKFDVIVVGAGPAGISCAYHLAKSGVNVILIERGEYPGSKNVMGGVLYRKMMDDIIPGFYKEAPLERPIVEQRFMMLDKESALTFGYKGLEWAEEPYNNFTVLRAKFDQWFASKAEAEGALLINETVVLECIVEDGRVIGVRTDRPDGEIYADVVVLADGVNSLLAKQLGFHKEFKPNEVALATMEILKLDKAIIEDRFNLEPNQGCTIEIFGDATKGILGTGFLYTNKDTLSIGVGTLLSGLIKHKIKPYELLEYVKNHPMIKPYIKGSEPQEYLAHLIPEGGYHSMPKIVGNGVIVVGDAAQLVNAIHREGSNMAMTSGILAAETILLAKMTGDYSENMLDHYRMKLMDSFVGKDLKKYKDATHHFDKFPQYFEKYIPLMNQAASQMFTVDGSSKKEKQNKIWKDIGSAGEKMKIARDLVRAWRVMK</sequence>
<evidence type="ECO:0000256" key="1">
    <source>
        <dbReference type="ARBA" id="ARBA00001974"/>
    </source>
</evidence>
<evidence type="ECO:0000256" key="2">
    <source>
        <dbReference type="ARBA" id="ARBA00006796"/>
    </source>
</evidence>
<keyword evidence="5 7" id="KW-0560">Oxidoreductase</keyword>
<name>A0ABS4GS95_9BACL</name>
<dbReference type="Pfam" id="PF12831">
    <property type="entry name" value="FAD_oxidored"/>
    <property type="match status" value="1"/>
</dbReference>
<keyword evidence="8" id="KW-1185">Reference proteome</keyword>
<dbReference type="RefSeq" id="WP_209811161.1">
    <property type="nucleotide sequence ID" value="NZ_JAGGKT010000009.1"/>
</dbReference>
<dbReference type="EMBL" id="JAGGKT010000009">
    <property type="protein sequence ID" value="MBP1933139.1"/>
    <property type="molecule type" value="Genomic_DNA"/>
</dbReference>
<keyword evidence="4" id="KW-0274">FAD</keyword>
<dbReference type="PROSITE" id="PS51257">
    <property type="entry name" value="PROKAR_LIPOPROTEIN"/>
    <property type="match status" value="1"/>
</dbReference>
<dbReference type="Gene3D" id="3.50.50.60">
    <property type="entry name" value="FAD/NAD(P)-binding domain"/>
    <property type="match status" value="1"/>
</dbReference>
<keyword evidence="3" id="KW-0285">Flavoprotein</keyword>
<dbReference type="InterPro" id="IPR039651">
    <property type="entry name" value="FixC-like"/>
</dbReference>
<dbReference type="PANTHER" id="PTHR43624:SF2">
    <property type="entry name" value="ELECTRON TRANSFER FLAVOPROTEIN-QUINONE OXIDOREDUCTASE YDIS-RELATED"/>
    <property type="match status" value="1"/>
</dbReference>
<accession>A0ABS4GS95</accession>
<dbReference type="SUPFAM" id="SSF51905">
    <property type="entry name" value="FAD/NAD(P)-binding domain"/>
    <property type="match status" value="1"/>
</dbReference>
<reference evidence="7 8" key="1">
    <citation type="submission" date="2021-03" db="EMBL/GenBank/DDBJ databases">
        <title>Genomic Encyclopedia of Type Strains, Phase IV (KMG-IV): sequencing the most valuable type-strain genomes for metagenomic binning, comparative biology and taxonomic classification.</title>
        <authorList>
            <person name="Goeker M."/>
        </authorList>
    </citation>
    <scope>NUCLEOTIDE SEQUENCE [LARGE SCALE GENOMIC DNA]</scope>
    <source>
        <strain evidence="7 8">DSM 24738</strain>
    </source>
</reference>
<protein>
    <submittedName>
        <fullName evidence="7">Electron transfer flavoprotein-quinone oxidoreductase</fullName>
        <ecNumber evidence="7">1.5.5.-</ecNumber>
    </submittedName>
</protein>
<dbReference type="GO" id="GO:0016491">
    <property type="term" value="F:oxidoreductase activity"/>
    <property type="evidence" value="ECO:0007669"/>
    <property type="project" value="UniProtKB-KW"/>
</dbReference>
<dbReference type="PRINTS" id="PR00420">
    <property type="entry name" value="RNGMNOXGNASE"/>
</dbReference>
<evidence type="ECO:0000313" key="7">
    <source>
        <dbReference type="EMBL" id="MBP1933139.1"/>
    </source>
</evidence>
<dbReference type="SUPFAM" id="SSF54373">
    <property type="entry name" value="FAD-linked reductases, C-terminal domain"/>
    <property type="match status" value="1"/>
</dbReference>
<evidence type="ECO:0000256" key="3">
    <source>
        <dbReference type="ARBA" id="ARBA00022630"/>
    </source>
</evidence>
<evidence type="ECO:0000313" key="8">
    <source>
        <dbReference type="Proteomes" id="UP001519343"/>
    </source>
</evidence>
<feature type="domain" description="FixC-like C-terminal" evidence="6">
    <location>
        <begin position="367"/>
        <end position="431"/>
    </location>
</feature>
<dbReference type="Proteomes" id="UP001519343">
    <property type="component" value="Unassembled WGS sequence"/>
</dbReference>
<comment type="cofactor">
    <cofactor evidence="1">
        <name>FAD</name>
        <dbReference type="ChEBI" id="CHEBI:57692"/>
    </cofactor>
</comment>